<dbReference type="Proteomes" id="UP000725002">
    <property type="component" value="Unassembled WGS sequence"/>
</dbReference>
<reference evidence="1" key="2">
    <citation type="journal article" date="2021" name="PeerJ">
        <title>Extensive microbial diversity within the chicken gut microbiome revealed by metagenomics and culture.</title>
        <authorList>
            <person name="Gilroy R."/>
            <person name="Ravi A."/>
            <person name="Getino M."/>
            <person name="Pursley I."/>
            <person name="Horton D.L."/>
            <person name="Alikhan N.F."/>
            <person name="Baker D."/>
            <person name="Gharbi K."/>
            <person name="Hall N."/>
            <person name="Watson M."/>
            <person name="Adriaenssens E.M."/>
            <person name="Foster-Nyarko E."/>
            <person name="Jarju S."/>
            <person name="Secka A."/>
            <person name="Antonio M."/>
            <person name="Oren A."/>
            <person name="Chaudhuri R.R."/>
            <person name="La Ragione R."/>
            <person name="Hildebrand F."/>
            <person name="Pallen M.J."/>
        </authorList>
    </citation>
    <scope>NUCLEOTIDE SEQUENCE</scope>
    <source>
        <strain evidence="1">G3-8215</strain>
    </source>
</reference>
<name>A0A940IHC3_9BACT</name>
<dbReference type="EMBL" id="JADILV010000005">
    <property type="protein sequence ID" value="MBO8482619.1"/>
    <property type="molecule type" value="Genomic_DNA"/>
</dbReference>
<evidence type="ECO:0000313" key="2">
    <source>
        <dbReference type="Proteomes" id="UP000725002"/>
    </source>
</evidence>
<evidence type="ECO:0000313" key="1">
    <source>
        <dbReference type="EMBL" id="MBO8482619.1"/>
    </source>
</evidence>
<reference evidence="1" key="1">
    <citation type="submission" date="2020-10" db="EMBL/GenBank/DDBJ databases">
        <authorList>
            <person name="Gilroy R."/>
        </authorList>
    </citation>
    <scope>NUCLEOTIDE SEQUENCE</scope>
    <source>
        <strain evidence="1">G3-8215</strain>
    </source>
</reference>
<protein>
    <submittedName>
        <fullName evidence="1">Uncharacterized protein</fullName>
    </submittedName>
</protein>
<sequence length="71" mass="8168">MEKNFSFKKGWKQLPQSAVPEVRSKIISALELKTIPSFYPRLNGRIEPKISEARKIEAIFAEYGITDIWGN</sequence>
<accession>A0A940IHC3</accession>
<proteinExistence type="predicted"/>
<organism evidence="1 2">
    <name type="scientific">Candidatus Cryptobacteroides avicola</name>
    <dbReference type="NCBI Taxonomy" id="2840757"/>
    <lineage>
        <taxon>Bacteria</taxon>
        <taxon>Pseudomonadati</taxon>
        <taxon>Bacteroidota</taxon>
        <taxon>Bacteroidia</taxon>
        <taxon>Bacteroidales</taxon>
        <taxon>Candidatus Cryptobacteroides</taxon>
    </lineage>
</organism>
<comment type="caution">
    <text evidence="1">The sequence shown here is derived from an EMBL/GenBank/DDBJ whole genome shotgun (WGS) entry which is preliminary data.</text>
</comment>
<gene>
    <name evidence="1" type="ORF">IAB75_00645</name>
</gene>
<dbReference type="AlphaFoldDB" id="A0A940IHC3"/>